<dbReference type="GO" id="GO:0005829">
    <property type="term" value="C:cytosol"/>
    <property type="evidence" value="ECO:0007669"/>
    <property type="project" value="TreeGrafter"/>
</dbReference>
<evidence type="ECO:0000256" key="4">
    <source>
        <dbReference type="ARBA" id="ARBA00022777"/>
    </source>
</evidence>
<evidence type="ECO:0000259" key="8">
    <source>
        <dbReference type="Pfam" id="PF10509"/>
    </source>
</evidence>
<evidence type="ECO:0008006" key="11">
    <source>
        <dbReference type="Google" id="ProtNLM"/>
    </source>
</evidence>
<feature type="domain" description="Galactokinase N-terminal" evidence="8">
    <location>
        <begin position="27"/>
        <end position="75"/>
    </location>
</feature>
<evidence type="ECO:0000256" key="2">
    <source>
        <dbReference type="ARBA" id="ARBA00022679"/>
    </source>
</evidence>
<dbReference type="Pfam" id="PF08544">
    <property type="entry name" value="GHMP_kinases_C"/>
    <property type="match status" value="1"/>
</dbReference>
<evidence type="ECO:0000256" key="3">
    <source>
        <dbReference type="ARBA" id="ARBA00022741"/>
    </source>
</evidence>
<dbReference type="NCBIfam" id="TIGR00131">
    <property type="entry name" value="gal_kin"/>
    <property type="match status" value="1"/>
</dbReference>
<dbReference type="Gene3D" id="3.30.230.10">
    <property type="match status" value="1"/>
</dbReference>
<sequence>MADKVPVVGFPPAQTNASFDRLQNLVEAFKKKFGCEPEFFGRAPGRVNLIGEHIDYCGYSVLPMAIEQDVVIAVAATESQDILLSNVKSDVYSDFVFNANNVDINNDTPQWQNYFQCGFLGLVEHLKIQSAARGMKCMVDGTVPGSSGLSSSSALVCCAALVTMHANGKSLPKDELADMCARCERYIGTQGGGMDQAISLMAKKGTAKLIEFNPLKATDVYLPDGISFVISNSCVEMNKAATSEFNTRVLECRIATQILAKKKGLEWASFQRLGEVQKALNLSLPQAVDLVSHTLHKEPYTRDEVCQILEMKEEDFVNKVLSAKTAQVQTFKLFQRATHVFSEAGRVLSFKRICDEADSEAPQKLGTLMNESHRSCRDMYECSCTELDNLVNICLEAGALGSRLTGAGWGGCAVSMVPTKEVMNFLVKVKKNFYEKEPSRAGKVGTALFATQPGSGALIYIPTTASG</sequence>
<dbReference type="PRINTS" id="PR00473">
    <property type="entry name" value="GALCTOKINASE"/>
</dbReference>
<keyword evidence="10" id="KW-1185">Reference proteome</keyword>
<dbReference type="GO" id="GO:0004335">
    <property type="term" value="F:galactokinase activity"/>
    <property type="evidence" value="ECO:0007669"/>
    <property type="project" value="InterPro"/>
</dbReference>
<evidence type="ECO:0000256" key="5">
    <source>
        <dbReference type="ARBA" id="ARBA00022840"/>
    </source>
</evidence>
<dbReference type="OMA" id="GFHDTYF"/>
<dbReference type="FunFam" id="1.20.1440.340:FF:000001">
    <property type="entry name" value="N-acetylgalactosamine kinase isoform 2"/>
    <property type="match status" value="1"/>
</dbReference>
<dbReference type="InterPro" id="IPR006204">
    <property type="entry name" value="GHMP_kinase_N_dom"/>
</dbReference>
<dbReference type="InterPro" id="IPR000705">
    <property type="entry name" value="Galactokinase"/>
</dbReference>
<dbReference type="PIRSF" id="PIRSF000530">
    <property type="entry name" value="Galactokinase"/>
    <property type="match status" value="1"/>
</dbReference>
<keyword evidence="3" id="KW-0547">Nucleotide-binding</keyword>
<evidence type="ECO:0000259" key="6">
    <source>
        <dbReference type="Pfam" id="PF00288"/>
    </source>
</evidence>
<dbReference type="AlphaFoldDB" id="A0A8W8HMV4"/>
<name>A0A8W8HMV4_MAGGI</name>
<dbReference type="InterPro" id="IPR006206">
    <property type="entry name" value="Mevalonate/galactokinase"/>
</dbReference>
<keyword evidence="4" id="KW-0418">Kinase</keyword>
<dbReference type="Pfam" id="PF00288">
    <property type="entry name" value="GHMP_kinases_N"/>
    <property type="match status" value="1"/>
</dbReference>
<dbReference type="PRINTS" id="PR00959">
    <property type="entry name" value="MEVGALKINASE"/>
</dbReference>
<dbReference type="InterPro" id="IPR013750">
    <property type="entry name" value="GHMP_kinase_C_dom"/>
</dbReference>
<dbReference type="FunFam" id="3.30.230.10:FF:000023">
    <property type="entry name" value="Putative N-acetylgalactosamine kinase"/>
    <property type="match status" value="1"/>
</dbReference>
<dbReference type="EnsemblMetazoa" id="G10292.2">
    <property type="protein sequence ID" value="G10292.2:cds"/>
    <property type="gene ID" value="G10292"/>
</dbReference>
<dbReference type="EnsemblMetazoa" id="G10292.3">
    <property type="protein sequence ID" value="G10292.3:cds"/>
    <property type="gene ID" value="G10292"/>
</dbReference>
<feature type="domain" description="GHMP kinase N-terminal" evidence="6">
    <location>
        <begin position="122"/>
        <end position="202"/>
    </location>
</feature>
<dbReference type="PROSITE" id="PS00627">
    <property type="entry name" value="GHMP_KINASES_ATP"/>
    <property type="match status" value="1"/>
</dbReference>
<feature type="domain" description="GHMP kinase C-terminal" evidence="7">
    <location>
        <begin position="362"/>
        <end position="429"/>
    </location>
</feature>
<evidence type="ECO:0000313" key="9">
    <source>
        <dbReference type="EnsemblMetazoa" id="G10292.3:cds"/>
    </source>
</evidence>
<dbReference type="PANTHER" id="PTHR10457">
    <property type="entry name" value="MEVALONATE KINASE/GALACTOKINASE"/>
    <property type="match status" value="1"/>
</dbReference>
<comment type="similarity">
    <text evidence="1">Belongs to the GHMP kinase family. GalK subfamily.</text>
</comment>
<accession>A0A8W8HMV4</accession>
<dbReference type="SUPFAM" id="SSF55060">
    <property type="entry name" value="GHMP Kinase, C-terminal domain"/>
    <property type="match status" value="1"/>
</dbReference>
<dbReference type="InterPro" id="IPR006203">
    <property type="entry name" value="GHMP_knse_ATP-bd_CS"/>
</dbReference>
<keyword evidence="2" id="KW-0808">Transferase</keyword>
<dbReference type="Pfam" id="PF10509">
    <property type="entry name" value="GalKase_gal_bdg"/>
    <property type="match status" value="1"/>
</dbReference>
<dbReference type="Gene3D" id="1.20.1440.340">
    <property type="match status" value="1"/>
</dbReference>
<keyword evidence="5" id="KW-0067">ATP-binding</keyword>
<protein>
    <recommendedName>
        <fullName evidence="11">N-acetylgalactosamine kinase</fullName>
    </recommendedName>
</protein>
<reference evidence="9" key="1">
    <citation type="submission" date="2022-08" db="UniProtKB">
        <authorList>
            <consortium name="EnsemblMetazoa"/>
        </authorList>
    </citation>
    <scope>IDENTIFICATION</scope>
    <source>
        <strain evidence="9">05x7-T-G4-1.051#20</strain>
    </source>
</reference>
<dbReference type="Gene3D" id="3.30.70.3170">
    <property type="match status" value="1"/>
</dbReference>
<dbReference type="PANTHER" id="PTHR10457:SF7">
    <property type="entry name" value="GALACTOKINASE-RELATED"/>
    <property type="match status" value="1"/>
</dbReference>
<organism evidence="9 10">
    <name type="scientific">Magallana gigas</name>
    <name type="common">Pacific oyster</name>
    <name type="synonym">Crassostrea gigas</name>
    <dbReference type="NCBI Taxonomy" id="29159"/>
    <lineage>
        <taxon>Eukaryota</taxon>
        <taxon>Metazoa</taxon>
        <taxon>Spiralia</taxon>
        <taxon>Lophotrochozoa</taxon>
        <taxon>Mollusca</taxon>
        <taxon>Bivalvia</taxon>
        <taxon>Autobranchia</taxon>
        <taxon>Pteriomorphia</taxon>
        <taxon>Ostreida</taxon>
        <taxon>Ostreoidea</taxon>
        <taxon>Ostreidae</taxon>
        <taxon>Magallana</taxon>
    </lineage>
</organism>
<dbReference type="GO" id="GO:0005524">
    <property type="term" value="F:ATP binding"/>
    <property type="evidence" value="ECO:0007669"/>
    <property type="project" value="UniProtKB-KW"/>
</dbReference>
<dbReference type="GO" id="GO:0006012">
    <property type="term" value="P:galactose metabolic process"/>
    <property type="evidence" value="ECO:0007669"/>
    <property type="project" value="InterPro"/>
</dbReference>
<proteinExistence type="inferred from homology"/>
<dbReference type="OrthoDB" id="187738at2759"/>
<dbReference type="InterPro" id="IPR019539">
    <property type="entry name" value="GalKase_N"/>
</dbReference>
<dbReference type="Proteomes" id="UP000005408">
    <property type="component" value="Unassembled WGS sequence"/>
</dbReference>
<dbReference type="InterPro" id="IPR036554">
    <property type="entry name" value="GHMP_kinase_C_sf"/>
</dbReference>
<dbReference type="PROSITE" id="PS00106">
    <property type="entry name" value="GALACTOKINASE"/>
    <property type="match status" value="1"/>
</dbReference>
<dbReference type="SUPFAM" id="SSF54211">
    <property type="entry name" value="Ribosomal protein S5 domain 2-like"/>
    <property type="match status" value="1"/>
</dbReference>
<evidence type="ECO:0000259" key="7">
    <source>
        <dbReference type="Pfam" id="PF08544"/>
    </source>
</evidence>
<dbReference type="InterPro" id="IPR019741">
    <property type="entry name" value="Galactokinase_CS"/>
</dbReference>
<evidence type="ECO:0000256" key="1">
    <source>
        <dbReference type="ARBA" id="ARBA00006566"/>
    </source>
</evidence>
<dbReference type="InterPro" id="IPR014721">
    <property type="entry name" value="Ribsml_uS5_D2-typ_fold_subgr"/>
</dbReference>
<dbReference type="InterPro" id="IPR020568">
    <property type="entry name" value="Ribosomal_Su5_D2-typ_SF"/>
</dbReference>
<evidence type="ECO:0000313" key="10">
    <source>
        <dbReference type="Proteomes" id="UP000005408"/>
    </source>
</evidence>
<dbReference type="EnsemblMetazoa" id="G10292.1">
    <property type="protein sequence ID" value="G10292.1:cds"/>
    <property type="gene ID" value="G10292"/>
</dbReference>